<dbReference type="Proteomes" id="UP000178446">
    <property type="component" value="Unassembled WGS sequence"/>
</dbReference>
<reference evidence="1 2" key="1">
    <citation type="journal article" date="2016" name="Nat. Commun.">
        <title>Thousands of microbial genomes shed light on interconnected biogeochemical processes in an aquifer system.</title>
        <authorList>
            <person name="Anantharaman K."/>
            <person name="Brown C.T."/>
            <person name="Hug L.A."/>
            <person name="Sharon I."/>
            <person name="Castelle C.J."/>
            <person name="Probst A.J."/>
            <person name="Thomas B.C."/>
            <person name="Singh A."/>
            <person name="Wilkins M.J."/>
            <person name="Karaoz U."/>
            <person name="Brodie E.L."/>
            <person name="Williams K.H."/>
            <person name="Hubbard S.S."/>
            <person name="Banfield J.F."/>
        </authorList>
    </citation>
    <scope>NUCLEOTIDE SEQUENCE [LARGE SCALE GENOMIC DNA]</scope>
</reference>
<accession>A0A1F7XTT0</accession>
<proteinExistence type="predicted"/>
<evidence type="ECO:0000313" key="2">
    <source>
        <dbReference type="Proteomes" id="UP000178446"/>
    </source>
</evidence>
<name>A0A1F7XTT0_9BACT</name>
<protein>
    <submittedName>
        <fullName evidence="1">Uncharacterized protein</fullName>
    </submittedName>
</protein>
<sequence>MHLLVRPCIHRITHTNAHANHIRGFARHNIRTTVSEQLAPKAIVVIQKKDSELALALASPFGKVSWEIPVPGKTYIALKVPKPSNMYFKKQNLKNERTNPKYKWRQKIAHIFYLVSRVNFSIAQKILGIRNSKV</sequence>
<comment type="caution">
    <text evidence="1">The sequence shown here is derived from an EMBL/GenBank/DDBJ whole genome shotgun (WGS) entry which is preliminary data.</text>
</comment>
<evidence type="ECO:0000313" key="1">
    <source>
        <dbReference type="EMBL" id="OGM18119.1"/>
    </source>
</evidence>
<dbReference type="AlphaFoldDB" id="A0A1F7XTT0"/>
<dbReference type="EMBL" id="MGGB01000056">
    <property type="protein sequence ID" value="OGM18119.1"/>
    <property type="molecule type" value="Genomic_DNA"/>
</dbReference>
<gene>
    <name evidence="1" type="ORF">A2685_03195</name>
</gene>
<organism evidence="1 2">
    <name type="scientific">Candidatus Woesebacteria bacterium RIFCSPHIGHO2_01_FULL_37_10</name>
    <dbReference type="NCBI Taxonomy" id="1802489"/>
    <lineage>
        <taxon>Bacteria</taxon>
        <taxon>Candidatus Woeseibacteriota</taxon>
    </lineage>
</organism>